<evidence type="ECO:0000256" key="4">
    <source>
        <dbReference type="ARBA" id="ARBA00022723"/>
    </source>
</evidence>
<evidence type="ECO:0000256" key="8">
    <source>
        <dbReference type="PIRSR" id="PIRSR602401-1"/>
    </source>
</evidence>
<feature type="transmembrane region" description="Helical" evidence="9">
    <location>
        <begin position="12"/>
        <end position="33"/>
    </location>
</feature>
<sequence>MNSTKMLDDLSIIGLVTRTLATLLALAIVRFFYRLYQVRSLFREAAQKYNVPMLPHSFWLGHLAILAKVQAKYPADLNAQCMPFLLACEYPDLASQGLFYMDTWPFAPPAVAVFHPDITAQFTQDISLPKHAMMHREFWPLTGCNDVLNQHGQAWKTLRSIFNPGFSAKNLMALVPAFIEEIQVFRDWLGDIAKTDEVVQLEPKVMRTTADIIGRAALGERLNCHRGDNVFFEALKDSIGWLITDDTPPSLLKLVHPLRCFKLWRNNRNMRNYLKPMIERNVAEYAQKKGVSTGPQTIMSLAIRSYVNEVQSASDHYFAGGVDPNFMDIAISQLKVFMLAGHDTTASTLCFVYHLLNKNPKALEAIREEHDEVLGKDVSETKDTIIARPQLLNQLPYTSAVIKETLRLFPPAGTVRQGPDDFFLTQPETGLRYPTRGLMLWDCNIAGQRSEMFWPRPNDFVPERWFAKEGDPLYVHKNTFRPFQLGPRNCIGQELAALELRAILALTIREFDIQSVWNDDDPAWFGDKAYQAAIPREITAHSKRYMPARVQKRVIEA</sequence>
<dbReference type="CDD" id="cd11051">
    <property type="entry name" value="CYP59-like"/>
    <property type="match status" value="1"/>
</dbReference>
<evidence type="ECO:0000256" key="9">
    <source>
        <dbReference type="SAM" id="Phobius"/>
    </source>
</evidence>
<keyword evidence="11" id="KW-1185">Reference proteome</keyword>
<dbReference type="GO" id="GO:0020037">
    <property type="term" value="F:heme binding"/>
    <property type="evidence" value="ECO:0007669"/>
    <property type="project" value="InterPro"/>
</dbReference>
<keyword evidence="9" id="KW-1133">Transmembrane helix</keyword>
<proteinExistence type="predicted"/>
<dbReference type="GO" id="GO:0016705">
    <property type="term" value="F:oxidoreductase activity, acting on paired donors, with incorporation or reduction of molecular oxygen"/>
    <property type="evidence" value="ECO:0007669"/>
    <property type="project" value="InterPro"/>
</dbReference>
<comment type="pathway">
    <text evidence="2">Secondary metabolite biosynthesis.</text>
</comment>
<feature type="binding site" description="axial binding residue" evidence="8">
    <location>
        <position position="490"/>
    </location>
    <ligand>
        <name>heme</name>
        <dbReference type="ChEBI" id="CHEBI:30413"/>
    </ligand>
    <ligandPart>
        <name>Fe</name>
        <dbReference type="ChEBI" id="CHEBI:18248"/>
    </ligandPart>
</feature>
<evidence type="ECO:0000256" key="6">
    <source>
        <dbReference type="ARBA" id="ARBA00023004"/>
    </source>
</evidence>
<dbReference type="Gene3D" id="1.10.630.10">
    <property type="entry name" value="Cytochrome P450"/>
    <property type="match status" value="1"/>
</dbReference>
<dbReference type="PANTHER" id="PTHR24305:SF107">
    <property type="entry name" value="P450, PUTATIVE (EUROFUNG)-RELATED"/>
    <property type="match status" value="1"/>
</dbReference>
<dbReference type="InterPro" id="IPR001128">
    <property type="entry name" value="Cyt_P450"/>
</dbReference>
<dbReference type="Pfam" id="PF00067">
    <property type="entry name" value="p450"/>
    <property type="match status" value="1"/>
</dbReference>
<keyword evidence="4 8" id="KW-0479">Metal-binding</keyword>
<evidence type="ECO:0000313" key="11">
    <source>
        <dbReference type="Proteomes" id="UP000285146"/>
    </source>
</evidence>
<comment type="caution">
    <text evidence="10">The sequence shown here is derived from an EMBL/GenBank/DDBJ whole genome shotgun (WGS) entry which is preliminary data.</text>
</comment>
<organism evidence="10 11">
    <name type="scientific">Cytospora leucostoma</name>
    <dbReference type="NCBI Taxonomy" id="1230097"/>
    <lineage>
        <taxon>Eukaryota</taxon>
        <taxon>Fungi</taxon>
        <taxon>Dikarya</taxon>
        <taxon>Ascomycota</taxon>
        <taxon>Pezizomycotina</taxon>
        <taxon>Sordariomycetes</taxon>
        <taxon>Sordariomycetidae</taxon>
        <taxon>Diaporthales</taxon>
        <taxon>Cytosporaceae</taxon>
        <taxon>Cytospora</taxon>
    </lineage>
</organism>
<evidence type="ECO:0000256" key="3">
    <source>
        <dbReference type="ARBA" id="ARBA00022617"/>
    </source>
</evidence>
<dbReference type="AlphaFoldDB" id="A0A423W3B8"/>
<name>A0A423W3B8_9PEZI</name>
<dbReference type="STRING" id="1230097.A0A423W3B8"/>
<evidence type="ECO:0000256" key="1">
    <source>
        <dbReference type="ARBA" id="ARBA00001971"/>
    </source>
</evidence>
<keyword evidence="5" id="KW-0560">Oxidoreductase</keyword>
<evidence type="ECO:0000256" key="2">
    <source>
        <dbReference type="ARBA" id="ARBA00005179"/>
    </source>
</evidence>
<dbReference type="PRINTS" id="PR00385">
    <property type="entry name" value="P450"/>
</dbReference>
<reference evidence="10 11" key="1">
    <citation type="submission" date="2015-09" db="EMBL/GenBank/DDBJ databases">
        <title>Host preference determinants of Valsa canker pathogens revealed by comparative genomics.</title>
        <authorList>
            <person name="Yin Z."/>
            <person name="Huang L."/>
        </authorList>
    </citation>
    <scope>NUCLEOTIDE SEQUENCE [LARGE SCALE GENOMIC DNA]</scope>
    <source>
        <strain evidence="10 11">SXYLt</strain>
    </source>
</reference>
<dbReference type="InterPro" id="IPR036396">
    <property type="entry name" value="Cyt_P450_sf"/>
</dbReference>
<dbReference type="EMBL" id="LKEB01000063">
    <property type="protein sequence ID" value="ROV97822.1"/>
    <property type="molecule type" value="Genomic_DNA"/>
</dbReference>
<evidence type="ECO:0000256" key="7">
    <source>
        <dbReference type="ARBA" id="ARBA00023033"/>
    </source>
</evidence>
<evidence type="ECO:0000313" key="10">
    <source>
        <dbReference type="EMBL" id="ROV97822.1"/>
    </source>
</evidence>
<dbReference type="GO" id="GO:0004497">
    <property type="term" value="F:monooxygenase activity"/>
    <property type="evidence" value="ECO:0007669"/>
    <property type="project" value="UniProtKB-KW"/>
</dbReference>
<protein>
    <submittedName>
        <fullName evidence="10">Uncharacterized protein</fullName>
    </submittedName>
</protein>
<evidence type="ECO:0000256" key="5">
    <source>
        <dbReference type="ARBA" id="ARBA00023002"/>
    </source>
</evidence>
<dbReference type="OrthoDB" id="10029320at2759"/>
<dbReference type="InParanoid" id="A0A423W3B8"/>
<dbReference type="Proteomes" id="UP000285146">
    <property type="component" value="Unassembled WGS sequence"/>
</dbReference>
<dbReference type="InterPro" id="IPR002401">
    <property type="entry name" value="Cyt_P450_E_grp-I"/>
</dbReference>
<dbReference type="PANTHER" id="PTHR24305">
    <property type="entry name" value="CYTOCHROME P450"/>
    <property type="match status" value="1"/>
</dbReference>
<keyword evidence="6 8" id="KW-0408">Iron</keyword>
<keyword evidence="3 8" id="KW-0349">Heme</keyword>
<comment type="cofactor">
    <cofactor evidence="1 8">
        <name>heme</name>
        <dbReference type="ChEBI" id="CHEBI:30413"/>
    </cofactor>
</comment>
<dbReference type="SUPFAM" id="SSF48264">
    <property type="entry name" value="Cytochrome P450"/>
    <property type="match status" value="1"/>
</dbReference>
<keyword evidence="9" id="KW-0812">Transmembrane</keyword>
<dbReference type="PRINTS" id="PR00463">
    <property type="entry name" value="EP450I"/>
</dbReference>
<keyword evidence="7" id="KW-0503">Monooxygenase</keyword>
<gene>
    <name evidence="10" type="ORF">VPNG_08676</name>
</gene>
<dbReference type="GO" id="GO:0005506">
    <property type="term" value="F:iron ion binding"/>
    <property type="evidence" value="ECO:0007669"/>
    <property type="project" value="InterPro"/>
</dbReference>
<dbReference type="InterPro" id="IPR050121">
    <property type="entry name" value="Cytochrome_P450_monoxygenase"/>
</dbReference>
<accession>A0A423W3B8</accession>
<keyword evidence="9" id="KW-0472">Membrane</keyword>